<protein>
    <recommendedName>
        <fullName evidence="5">Proteasome maturation factor UMP1</fullName>
    </recommendedName>
</protein>
<keyword evidence="1" id="KW-0143">Chaperone</keyword>
<gene>
    <name evidence="3" type="ORF">Rsub_07102</name>
</gene>
<reference evidence="3 4" key="1">
    <citation type="journal article" date="2018" name="Sci. Rep.">
        <title>Raphidocelis subcapitata (=Pseudokirchneriella subcapitata) provides an insight into genome evolution and environmental adaptations in the Sphaeropleales.</title>
        <authorList>
            <person name="Suzuki S."/>
            <person name="Yamaguchi H."/>
            <person name="Nakajima N."/>
            <person name="Kawachi M."/>
        </authorList>
    </citation>
    <scope>NUCLEOTIDE SEQUENCE [LARGE SCALE GENOMIC DNA]</scope>
    <source>
        <strain evidence="3 4">NIES-35</strain>
    </source>
</reference>
<evidence type="ECO:0000256" key="1">
    <source>
        <dbReference type="ARBA" id="ARBA00023186"/>
    </source>
</evidence>
<dbReference type="STRING" id="307507.A0A2V0PAI3"/>
<sequence>MEQQQAGLPFQSAPHDALRQGLCNLREDVLPPHPVQTIQEAGRADGGKPGMLRQLYGVALPARMQIEQQILGRFARLPGALPSSRLGLESLTGALDEFAYESYLGQPQDSEVAPPDTHSLMEQRLGLAPATKPVARGII</sequence>
<dbReference type="OrthoDB" id="15001at2759"/>
<dbReference type="Proteomes" id="UP000247498">
    <property type="component" value="Unassembled WGS sequence"/>
</dbReference>
<dbReference type="FunCoup" id="A0A2V0PAI3">
    <property type="interactions" value="1494"/>
</dbReference>
<name>A0A2V0PAI3_9CHLO</name>
<comment type="caution">
    <text evidence="3">The sequence shown here is derived from an EMBL/GenBank/DDBJ whole genome shotgun (WGS) entry which is preliminary data.</text>
</comment>
<dbReference type="PANTHER" id="PTHR12828">
    <property type="entry name" value="PROTEASOME MATURATION PROTEIN UMP1"/>
    <property type="match status" value="1"/>
</dbReference>
<dbReference type="Pfam" id="PF05348">
    <property type="entry name" value="UMP1"/>
    <property type="match status" value="1"/>
</dbReference>
<keyword evidence="4" id="KW-1185">Reference proteome</keyword>
<dbReference type="AlphaFoldDB" id="A0A2V0PAI3"/>
<evidence type="ECO:0000313" key="4">
    <source>
        <dbReference type="Proteomes" id="UP000247498"/>
    </source>
</evidence>
<dbReference type="InterPro" id="IPR008012">
    <property type="entry name" value="Ump1"/>
</dbReference>
<comment type="similarity">
    <text evidence="2">Belongs to the POMP/UMP1 family.</text>
</comment>
<dbReference type="InParanoid" id="A0A2V0PAI3"/>
<evidence type="ECO:0000256" key="2">
    <source>
        <dbReference type="ARBA" id="ARBA00043974"/>
    </source>
</evidence>
<proteinExistence type="inferred from homology"/>
<dbReference type="GO" id="GO:0043248">
    <property type="term" value="P:proteasome assembly"/>
    <property type="evidence" value="ECO:0007669"/>
    <property type="project" value="InterPro"/>
</dbReference>
<organism evidence="3 4">
    <name type="scientific">Raphidocelis subcapitata</name>
    <dbReference type="NCBI Taxonomy" id="307507"/>
    <lineage>
        <taxon>Eukaryota</taxon>
        <taxon>Viridiplantae</taxon>
        <taxon>Chlorophyta</taxon>
        <taxon>core chlorophytes</taxon>
        <taxon>Chlorophyceae</taxon>
        <taxon>CS clade</taxon>
        <taxon>Sphaeropleales</taxon>
        <taxon>Selenastraceae</taxon>
        <taxon>Raphidocelis</taxon>
    </lineage>
</organism>
<evidence type="ECO:0008006" key="5">
    <source>
        <dbReference type="Google" id="ProtNLM"/>
    </source>
</evidence>
<dbReference type="GO" id="GO:0005634">
    <property type="term" value="C:nucleus"/>
    <property type="evidence" value="ECO:0007669"/>
    <property type="project" value="TreeGrafter"/>
</dbReference>
<evidence type="ECO:0000313" key="3">
    <source>
        <dbReference type="EMBL" id="GBF94115.1"/>
    </source>
</evidence>
<dbReference type="EMBL" id="BDRX01000048">
    <property type="protein sequence ID" value="GBF94115.1"/>
    <property type="molecule type" value="Genomic_DNA"/>
</dbReference>
<dbReference type="GO" id="GO:0005737">
    <property type="term" value="C:cytoplasm"/>
    <property type="evidence" value="ECO:0007669"/>
    <property type="project" value="TreeGrafter"/>
</dbReference>
<dbReference type="PANTHER" id="PTHR12828:SF3">
    <property type="entry name" value="PROTEASOME MATURATION PROTEIN"/>
    <property type="match status" value="1"/>
</dbReference>
<accession>A0A2V0PAI3</accession>